<dbReference type="PANTHER" id="PTHR33524:SF1">
    <property type="entry name" value="SET DOMAIN-CONTAINING PROTEIN"/>
    <property type="match status" value="1"/>
</dbReference>
<comment type="caution">
    <text evidence="1">The sequence shown here is derived from an EMBL/GenBank/DDBJ whole genome shotgun (WGS) entry which is preliminary data.</text>
</comment>
<reference evidence="1 2" key="1">
    <citation type="submission" date="2020-02" db="EMBL/GenBank/DDBJ databases">
        <title>Draft genome sequence of Haematococcus lacustris strain NIES-144.</title>
        <authorList>
            <person name="Morimoto D."/>
            <person name="Nakagawa S."/>
            <person name="Yoshida T."/>
            <person name="Sawayama S."/>
        </authorList>
    </citation>
    <scope>NUCLEOTIDE SEQUENCE [LARGE SCALE GENOMIC DNA]</scope>
    <source>
        <strain evidence="1 2">NIES-144</strain>
    </source>
</reference>
<evidence type="ECO:0000313" key="2">
    <source>
        <dbReference type="Proteomes" id="UP000485058"/>
    </source>
</evidence>
<dbReference type="Proteomes" id="UP000485058">
    <property type="component" value="Unassembled WGS sequence"/>
</dbReference>
<protein>
    <submittedName>
        <fullName evidence="1">Uncharacterized protein</fullName>
    </submittedName>
</protein>
<organism evidence="1 2">
    <name type="scientific">Haematococcus lacustris</name>
    <name type="common">Green alga</name>
    <name type="synonym">Haematococcus pluvialis</name>
    <dbReference type="NCBI Taxonomy" id="44745"/>
    <lineage>
        <taxon>Eukaryota</taxon>
        <taxon>Viridiplantae</taxon>
        <taxon>Chlorophyta</taxon>
        <taxon>core chlorophytes</taxon>
        <taxon>Chlorophyceae</taxon>
        <taxon>CS clade</taxon>
        <taxon>Chlamydomonadales</taxon>
        <taxon>Haematococcaceae</taxon>
        <taxon>Haematococcus</taxon>
    </lineage>
</organism>
<proteinExistence type="predicted"/>
<evidence type="ECO:0000313" key="1">
    <source>
        <dbReference type="EMBL" id="GFH29671.1"/>
    </source>
</evidence>
<keyword evidence="2" id="KW-1185">Reference proteome</keyword>
<dbReference type="InterPro" id="IPR040415">
    <property type="entry name" value="SETD9"/>
</dbReference>
<dbReference type="EMBL" id="BLLF01004466">
    <property type="protein sequence ID" value="GFH29671.1"/>
    <property type="molecule type" value="Genomic_DNA"/>
</dbReference>
<gene>
    <name evidence="1" type="ORF">HaLaN_28367</name>
</gene>
<dbReference type="PANTHER" id="PTHR33524">
    <property type="entry name" value="C5ORF35"/>
    <property type="match status" value="1"/>
</dbReference>
<sequence length="138" mass="14752">MAIRAFEASSTSSSKLSVQQSKELLHEVRSMTRGSIKAAVNRSLGQQLVCVAHTLHSLLAEIRGAGLGLFLEGSVAAGALVAVVPGISYLRTQLQHMPHFPQVSLHNDFLSCRFDMTILDSKAWGAGAQHLGQTCPCP</sequence>
<name>A0A6A0ABN9_HAELA</name>
<accession>A0A6A0ABN9</accession>
<dbReference type="AlphaFoldDB" id="A0A6A0ABN9"/>